<comment type="caution">
    <text evidence="1">The sequence shown here is derived from an EMBL/GenBank/DDBJ whole genome shotgun (WGS) entry which is preliminary data.</text>
</comment>
<evidence type="ECO:0000313" key="1">
    <source>
        <dbReference type="EMBL" id="MBA9003680.1"/>
    </source>
</evidence>
<name>A0A7W3MXF1_9ACTN</name>
<reference evidence="1 2" key="1">
    <citation type="submission" date="2020-08" db="EMBL/GenBank/DDBJ databases">
        <title>Sequencing the genomes of 1000 actinobacteria strains.</title>
        <authorList>
            <person name="Klenk H.-P."/>
        </authorList>
    </citation>
    <scope>NUCLEOTIDE SEQUENCE [LARGE SCALE GENOMIC DNA]</scope>
    <source>
        <strain evidence="1 2">DSM 45823</strain>
    </source>
</reference>
<keyword evidence="2" id="KW-1185">Reference proteome</keyword>
<protein>
    <submittedName>
        <fullName evidence="1">Uncharacterized protein</fullName>
    </submittedName>
</protein>
<gene>
    <name evidence="1" type="ORF">HNR21_002562</name>
</gene>
<dbReference type="RefSeq" id="WP_182705363.1">
    <property type="nucleotide sequence ID" value="NZ_JACJII010000001.1"/>
</dbReference>
<sequence>MTAATALLCPHHGEDRRAAPTLRTCWACRDRMAAHLEALPALYGRLGDALVSPVTGGGGPRVTGTSSAPLPINPAVADHRDQIRHDLVWWTKYVADARALALPDDRIGEIAGWLAAHVDWLAADPVASEELPPVLRALVGRAHGLLDPSRRLPTGERCRVVSDGAERCAGVISMVQEADDTWTARCSVCGPQEAAPYLRNRTAGRWVTWERVQAYALRRHRVRIGGDTVRQWARRGHITARTEGGATWYDLGSVERYLSRREKMAG</sequence>
<organism evidence="1 2">
    <name type="scientific">Thermomonospora cellulosilytica</name>
    <dbReference type="NCBI Taxonomy" id="1411118"/>
    <lineage>
        <taxon>Bacteria</taxon>
        <taxon>Bacillati</taxon>
        <taxon>Actinomycetota</taxon>
        <taxon>Actinomycetes</taxon>
        <taxon>Streptosporangiales</taxon>
        <taxon>Thermomonosporaceae</taxon>
        <taxon>Thermomonospora</taxon>
    </lineage>
</organism>
<dbReference type="AlphaFoldDB" id="A0A7W3MXF1"/>
<proteinExistence type="predicted"/>
<accession>A0A7W3MXF1</accession>
<evidence type="ECO:0000313" key="2">
    <source>
        <dbReference type="Proteomes" id="UP000539313"/>
    </source>
</evidence>
<dbReference type="Proteomes" id="UP000539313">
    <property type="component" value="Unassembled WGS sequence"/>
</dbReference>
<dbReference type="EMBL" id="JACJII010000001">
    <property type="protein sequence ID" value="MBA9003680.1"/>
    <property type="molecule type" value="Genomic_DNA"/>
</dbReference>